<comment type="catalytic activity">
    <reaction evidence="1 6">
        <text>[protein]-peptidylproline (omega=180) = [protein]-peptidylproline (omega=0)</text>
        <dbReference type="Rhea" id="RHEA:16237"/>
        <dbReference type="Rhea" id="RHEA-COMP:10747"/>
        <dbReference type="Rhea" id="RHEA-COMP:10748"/>
        <dbReference type="ChEBI" id="CHEBI:83833"/>
        <dbReference type="ChEBI" id="CHEBI:83834"/>
        <dbReference type="EC" id="5.2.1.8"/>
    </reaction>
</comment>
<gene>
    <name evidence="9" type="ORF">CGZ92_01940</name>
</gene>
<evidence type="ECO:0000313" key="9">
    <source>
        <dbReference type="EMBL" id="OYN90017.1"/>
    </source>
</evidence>
<evidence type="ECO:0000256" key="5">
    <source>
        <dbReference type="ARBA" id="ARBA00023235"/>
    </source>
</evidence>
<reference evidence="9 10" key="1">
    <citation type="submission" date="2017-07" db="EMBL/GenBank/DDBJ databases">
        <title>Draft whole genome sequences of clinical Proprionibacteriaceae strains.</title>
        <authorList>
            <person name="Bernier A.-M."/>
            <person name="Bernard K."/>
            <person name="Domingo M.-C."/>
        </authorList>
    </citation>
    <scope>NUCLEOTIDE SEQUENCE [LARGE SCALE GENOMIC DNA]</scope>
    <source>
        <strain evidence="9 10">NML 160184</strain>
    </source>
</reference>
<dbReference type="InterPro" id="IPR046357">
    <property type="entry name" value="PPIase_dom_sf"/>
</dbReference>
<evidence type="ECO:0000313" key="10">
    <source>
        <dbReference type="Proteomes" id="UP000216533"/>
    </source>
</evidence>
<dbReference type="PANTHER" id="PTHR43811:SF19">
    <property type="entry name" value="39 KDA FK506-BINDING NUCLEAR PROTEIN"/>
    <property type="match status" value="1"/>
</dbReference>
<dbReference type="InterPro" id="IPR001179">
    <property type="entry name" value="PPIase_FKBP_dom"/>
</dbReference>
<feature type="domain" description="PPIase FKBP-type" evidence="8">
    <location>
        <begin position="262"/>
        <end position="349"/>
    </location>
</feature>
<evidence type="ECO:0000259" key="8">
    <source>
        <dbReference type="PROSITE" id="PS50059"/>
    </source>
</evidence>
<accession>A0A255EEP3</accession>
<evidence type="ECO:0000256" key="1">
    <source>
        <dbReference type="ARBA" id="ARBA00000971"/>
    </source>
</evidence>
<comment type="caution">
    <text evidence="9">The sequence shown here is derived from an EMBL/GenBank/DDBJ whole genome shotgun (WGS) entry which is preliminary data.</text>
</comment>
<feature type="domain" description="PPIase FKBP-type" evidence="8">
    <location>
        <begin position="120"/>
        <end position="207"/>
    </location>
</feature>
<name>A0A255EEP3_9ACTN</name>
<keyword evidence="4 6" id="KW-0697">Rotamase</keyword>
<feature type="region of interest" description="Disordered" evidence="7">
    <location>
        <begin position="43"/>
        <end position="78"/>
    </location>
</feature>
<feature type="region of interest" description="Disordered" evidence="7">
    <location>
        <begin position="1"/>
        <end position="23"/>
    </location>
</feature>
<dbReference type="EC" id="5.2.1.8" evidence="3 6"/>
<dbReference type="Proteomes" id="UP000216533">
    <property type="component" value="Unassembled WGS sequence"/>
</dbReference>
<evidence type="ECO:0000256" key="7">
    <source>
        <dbReference type="SAM" id="MobiDB-lite"/>
    </source>
</evidence>
<dbReference type="PROSITE" id="PS50059">
    <property type="entry name" value="FKBP_PPIASE"/>
    <property type="match status" value="2"/>
</dbReference>
<dbReference type="Gene3D" id="3.10.50.40">
    <property type="match status" value="2"/>
</dbReference>
<organism evidence="9 10">
    <name type="scientific">Parenemella sanctibonifatiensis</name>
    <dbReference type="NCBI Taxonomy" id="2016505"/>
    <lineage>
        <taxon>Bacteria</taxon>
        <taxon>Bacillati</taxon>
        <taxon>Actinomycetota</taxon>
        <taxon>Actinomycetes</taxon>
        <taxon>Propionibacteriales</taxon>
        <taxon>Propionibacteriaceae</taxon>
        <taxon>Parenemella</taxon>
    </lineage>
</organism>
<feature type="compositionally biased region" description="Low complexity" evidence="7">
    <location>
        <begin position="43"/>
        <end position="59"/>
    </location>
</feature>
<comment type="similarity">
    <text evidence="2">Belongs to the FKBP-type PPIase family.</text>
</comment>
<proteinExistence type="inferred from homology"/>
<sequence length="352" mass="36330">MMAGSVGYPPEVPDSTPERLSRRPLRSAGVALALGLSLVLAACGGDPAADPTTDPSAAGQSSDPSAAATPAGEITTDDNLDRIEITGDDAPTVTVPAPWGISETTVEVLKPGSGPVVAENSWVRVNYHGVNGRTGEVFDSSWERGAPAPMSTDQVVTGFKKALEGQQVGSRVVVAMTGADGYDPQGQPPDILPGDTLIFVIDILGAEIPEPTGTEHAPAPWMPAVTVGDNGVPVITQPEGPAPTETMSGYLIEGDGEVVQEGDAIILRYIAIAWESGTVMEQNFDAPEPDAALLTDLVPGFQEAMIGKKSGSRIVIAIPPSAGYPEGNPELNLAPGETMIYVVDLSFVTPVG</sequence>
<evidence type="ECO:0000256" key="2">
    <source>
        <dbReference type="ARBA" id="ARBA00006577"/>
    </source>
</evidence>
<protein>
    <recommendedName>
        <fullName evidence="3 6">peptidylprolyl isomerase</fullName>
        <ecNumber evidence="3 6">5.2.1.8</ecNumber>
    </recommendedName>
</protein>
<evidence type="ECO:0000256" key="6">
    <source>
        <dbReference type="PROSITE-ProRule" id="PRU00277"/>
    </source>
</evidence>
<dbReference type="EMBL" id="NMVI01000007">
    <property type="protein sequence ID" value="OYN90017.1"/>
    <property type="molecule type" value="Genomic_DNA"/>
</dbReference>
<dbReference type="PANTHER" id="PTHR43811">
    <property type="entry name" value="FKBP-TYPE PEPTIDYL-PROLYL CIS-TRANS ISOMERASE FKPA"/>
    <property type="match status" value="1"/>
</dbReference>
<dbReference type="AlphaFoldDB" id="A0A255EEP3"/>
<evidence type="ECO:0000256" key="3">
    <source>
        <dbReference type="ARBA" id="ARBA00013194"/>
    </source>
</evidence>
<keyword evidence="5 6" id="KW-0413">Isomerase</keyword>
<dbReference type="GO" id="GO:0003755">
    <property type="term" value="F:peptidyl-prolyl cis-trans isomerase activity"/>
    <property type="evidence" value="ECO:0007669"/>
    <property type="project" value="UniProtKB-KW"/>
</dbReference>
<dbReference type="Pfam" id="PF00254">
    <property type="entry name" value="FKBP_C"/>
    <property type="match status" value="2"/>
</dbReference>
<evidence type="ECO:0000256" key="4">
    <source>
        <dbReference type="ARBA" id="ARBA00023110"/>
    </source>
</evidence>
<dbReference type="SUPFAM" id="SSF54534">
    <property type="entry name" value="FKBP-like"/>
    <property type="match status" value="2"/>
</dbReference>